<dbReference type="SMART" id="SM00343">
    <property type="entry name" value="ZnF_C2HC"/>
    <property type="match status" value="2"/>
</dbReference>
<reference evidence="4" key="1">
    <citation type="journal article" date="2015" name="Sci. Rep.">
        <title>Tissue- and time-dependent transcription in Ixodes ricinus salivary glands and midguts when blood feeding on the vertebrate host.</title>
        <authorList>
            <person name="Kotsyfakis M."/>
            <person name="Schwarz A."/>
            <person name="Erhart J."/>
            <person name="Ribeiro J.M."/>
        </authorList>
    </citation>
    <scope>NUCLEOTIDE SEQUENCE</scope>
    <source>
        <tissue evidence="4">Salivary gland and midgut</tissue>
    </source>
</reference>
<accession>V5HD04</accession>
<dbReference type="InterPro" id="IPR001878">
    <property type="entry name" value="Znf_CCHC"/>
</dbReference>
<evidence type="ECO:0000259" key="3">
    <source>
        <dbReference type="PROSITE" id="PS50158"/>
    </source>
</evidence>
<protein>
    <recommendedName>
        <fullName evidence="3">CCHC-type domain-containing protein</fullName>
    </recommendedName>
</protein>
<dbReference type="PROSITE" id="PS50158">
    <property type="entry name" value="ZF_CCHC"/>
    <property type="match status" value="1"/>
</dbReference>
<dbReference type="AlphaFoldDB" id="V5HD04"/>
<sequence length="174" mass="18679">FQGVQSTTRLVRITLKEGVSKESVPHQLRFFGGSALVLVPGRAPLCLRCKKTGHIRKDCRVPRCDDCHRYGHTRENCVKSYAVATAGPLPDENTDLIMDEAEAELAASANASERTLPATPRIAETPTPGTREPTPQVELPSDAPSGEPQQGGTEAPLTTPGEESQLTAKVPEPD</sequence>
<dbReference type="SUPFAM" id="SSF57756">
    <property type="entry name" value="Retrovirus zinc finger-like domains"/>
    <property type="match status" value="1"/>
</dbReference>
<dbReference type="EMBL" id="GANP01011521">
    <property type="protein sequence ID" value="JAB72947.1"/>
    <property type="molecule type" value="mRNA"/>
</dbReference>
<dbReference type="Gene3D" id="4.10.60.10">
    <property type="entry name" value="Zinc finger, CCHC-type"/>
    <property type="match status" value="1"/>
</dbReference>
<feature type="non-terminal residue" evidence="4">
    <location>
        <position position="1"/>
    </location>
</feature>
<feature type="non-terminal residue" evidence="4">
    <location>
        <position position="174"/>
    </location>
</feature>
<name>V5HD04_IXORI</name>
<proteinExistence type="evidence at transcript level"/>
<organism evidence="4">
    <name type="scientific">Ixodes ricinus</name>
    <name type="common">Common tick</name>
    <name type="synonym">Acarus ricinus</name>
    <dbReference type="NCBI Taxonomy" id="34613"/>
    <lineage>
        <taxon>Eukaryota</taxon>
        <taxon>Metazoa</taxon>
        <taxon>Ecdysozoa</taxon>
        <taxon>Arthropoda</taxon>
        <taxon>Chelicerata</taxon>
        <taxon>Arachnida</taxon>
        <taxon>Acari</taxon>
        <taxon>Parasitiformes</taxon>
        <taxon>Ixodida</taxon>
        <taxon>Ixodoidea</taxon>
        <taxon>Ixodidae</taxon>
        <taxon>Ixodinae</taxon>
        <taxon>Ixodes</taxon>
    </lineage>
</organism>
<dbReference type="GO" id="GO:0003723">
    <property type="term" value="F:RNA binding"/>
    <property type="evidence" value="ECO:0007669"/>
    <property type="project" value="InterPro"/>
</dbReference>
<dbReference type="GO" id="GO:0008270">
    <property type="term" value="F:zinc ion binding"/>
    <property type="evidence" value="ECO:0007669"/>
    <property type="project" value="UniProtKB-KW"/>
</dbReference>
<dbReference type="PANTHER" id="PTHR22639">
    <property type="entry name" value="GAG-RELATED PROTEIN"/>
    <property type="match status" value="1"/>
</dbReference>
<dbReference type="InterPro" id="IPR036875">
    <property type="entry name" value="Znf_CCHC_sf"/>
</dbReference>
<dbReference type="GO" id="GO:0002218">
    <property type="term" value="P:activation of innate immune response"/>
    <property type="evidence" value="ECO:0007669"/>
    <property type="project" value="InterPro"/>
</dbReference>
<feature type="compositionally biased region" description="Low complexity" evidence="2">
    <location>
        <begin position="124"/>
        <end position="135"/>
    </location>
</feature>
<dbReference type="InterPro" id="IPR042509">
    <property type="entry name" value="ZCCHC3"/>
</dbReference>
<evidence type="ECO:0000256" key="2">
    <source>
        <dbReference type="SAM" id="MobiDB-lite"/>
    </source>
</evidence>
<dbReference type="GO" id="GO:0003690">
    <property type="term" value="F:double-stranded DNA binding"/>
    <property type="evidence" value="ECO:0007669"/>
    <property type="project" value="InterPro"/>
</dbReference>
<keyword evidence="1" id="KW-0863">Zinc-finger</keyword>
<evidence type="ECO:0000256" key="1">
    <source>
        <dbReference type="PROSITE-ProRule" id="PRU00047"/>
    </source>
</evidence>
<feature type="domain" description="CCHC-type" evidence="3">
    <location>
        <begin position="46"/>
        <end position="60"/>
    </location>
</feature>
<keyword evidence="1" id="KW-0479">Metal-binding</keyword>
<evidence type="ECO:0000313" key="4">
    <source>
        <dbReference type="EMBL" id="JAB72947.1"/>
    </source>
</evidence>
<keyword evidence="1" id="KW-0862">Zinc</keyword>
<feature type="region of interest" description="Disordered" evidence="2">
    <location>
        <begin position="106"/>
        <end position="174"/>
    </location>
</feature>
<dbReference type="PANTHER" id="PTHR22639:SF3">
    <property type="entry name" value="ZINC FINGER CCHC DOMAIN-CONTAINING PROTEIN 3"/>
    <property type="match status" value="1"/>
</dbReference>